<feature type="transmembrane region" description="Helical" evidence="4">
    <location>
        <begin position="314"/>
        <end position="331"/>
    </location>
</feature>
<feature type="transmembrane region" description="Helical" evidence="4">
    <location>
        <begin position="18"/>
        <end position="39"/>
    </location>
</feature>
<dbReference type="Pfam" id="PF07690">
    <property type="entry name" value="MFS_1"/>
    <property type="match status" value="1"/>
</dbReference>
<dbReference type="KEGG" id="tut:107367526"/>
<feature type="transmembrane region" description="Helical" evidence="4">
    <location>
        <begin position="80"/>
        <end position="100"/>
    </location>
</feature>
<dbReference type="OMA" id="NISACFF"/>
<evidence type="ECO:0000313" key="6">
    <source>
        <dbReference type="Proteomes" id="UP000015104"/>
    </source>
</evidence>
<feature type="transmembrane region" description="Helical" evidence="4">
    <location>
        <begin position="191"/>
        <end position="213"/>
    </location>
</feature>
<sequence length="449" mass="49343">MKTIINWKKDKNDLIKSVLICLSLITTGCGVSLLGATLIDLEISANSSKSQSSFIIAARAVGYAIGSISGGFLGDNIPIVWIPMGSLLLVGLSNLFLPWMRSFWTLAPWLGLSGFGLGNLEVSANLWLINIWTNKWSPMIYSTSFSYGFGTLLAPLLAQSFLIDFVPTSPNDLILNQTTSEMHQNPDEMSLHYAFETFAFICLLLDVLFIVLITTNKPIRSEKIVQVSACSPEKKLPFTPKLILKILILLLSHSGAGLNMGFGLLLLSYSVQSDLKFTKSQGALLSTAYWTVYSFGRIFALILMNFISNRSLMYIHLTLTLIAGTSLYLTYPSTIGLAFSVLLMGIGLSPFTPLVFFNVKRRLHLSGHLTSIIIVGTIIGESIYPPLIAHIAIASVNPLAFSYICIALSISTFCFFTAFELIGCKFQPKFNLSQVQVEEKLTKSLIVQT</sequence>
<dbReference type="InterPro" id="IPR011701">
    <property type="entry name" value="MFS"/>
</dbReference>
<evidence type="ECO:0000256" key="1">
    <source>
        <dbReference type="ARBA" id="ARBA00022692"/>
    </source>
</evidence>
<gene>
    <name evidence="5" type="primary">107367526</name>
</gene>
<reference evidence="5" key="2">
    <citation type="submission" date="2015-06" db="UniProtKB">
        <authorList>
            <consortium name="EnsemblMetazoa"/>
        </authorList>
    </citation>
    <scope>IDENTIFICATION</scope>
</reference>
<dbReference type="STRING" id="32264.T1KV63"/>
<dbReference type="Gene3D" id="1.20.1250.20">
    <property type="entry name" value="MFS general substrate transporter like domains"/>
    <property type="match status" value="2"/>
</dbReference>
<keyword evidence="6" id="KW-1185">Reference proteome</keyword>
<dbReference type="PROSITE" id="PS51257">
    <property type="entry name" value="PROKAR_LIPOPROTEIN"/>
    <property type="match status" value="1"/>
</dbReference>
<dbReference type="Proteomes" id="UP000015104">
    <property type="component" value="Unassembled WGS sequence"/>
</dbReference>
<feature type="transmembrane region" description="Helical" evidence="4">
    <location>
        <begin position="242"/>
        <end position="267"/>
    </location>
</feature>
<dbReference type="HOGENOM" id="CLU_610208_0_0_1"/>
<dbReference type="EMBL" id="CAEY01000589">
    <property type="status" value="NOT_ANNOTATED_CDS"/>
    <property type="molecule type" value="Genomic_DNA"/>
</dbReference>
<name>T1KV63_TETUR</name>
<dbReference type="SUPFAM" id="SSF103473">
    <property type="entry name" value="MFS general substrate transporter"/>
    <property type="match status" value="1"/>
</dbReference>
<feature type="transmembrane region" description="Helical" evidence="4">
    <location>
        <begin position="140"/>
        <end position="163"/>
    </location>
</feature>
<feature type="transmembrane region" description="Helical" evidence="4">
    <location>
        <begin position="106"/>
        <end position="128"/>
    </location>
</feature>
<feature type="transmembrane region" description="Helical" evidence="4">
    <location>
        <begin position="399"/>
        <end position="422"/>
    </location>
</feature>
<dbReference type="AlphaFoldDB" id="T1KV63"/>
<proteinExistence type="predicted"/>
<dbReference type="PANTHER" id="PTHR23121">
    <property type="entry name" value="SODIUM-DEPENDENT GLUCOSE TRANSPORTER 1"/>
    <property type="match status" value="1"/>
</dbReference>
<feature type="transmembrane region" description="Helical" evidence="4">
    <location>
        <begin position="51"/>
        <end position="73"/>
    </location>
</feature>
<evidence type="ECO:0000256" key="2">
    <source>
        <dbReference type="ARBA" id="ARBA00022989"/>
    </source>
</evidence>
<reference evidence="6" key="1">
    <citation type="submission" date="2011-08" db="EMBL/GenBank/DDBJ databases">
        <authorList>
            <person name="Rombauts S."/>
        </authorList>
    </citation>
    <scope>NUCLEOTIDE SEQUENCE</scope>
    <source>
        <strain evidence="6">London</strain>
    </source>
</reference>
<keyword evidence="3 4" id="KW-0472">Membrane</keyword>
<feature type="transmembrane region" description="Helical" evidence="4">
    <location>
        <begin position="337"/>
        <end position="357"/>
    </location>
</feature>
<evidence type="ECO:0000256" key="3">
    <source>
        <dbReference type="ARBA" id="ARBA00023136"/>
    </source>
</evidence>
<keyword evidence="1 4" id="KW-0812">Transmembrane</keyword>
<feature type="transmembrane region" description="Helical" evidence="4">
    <location>
        <begin position="287"/>
        <end position="307"/>
    </location>
</feature>
<dbReference type="OrthoDB" id="6514150at2759"/>
<organism evidence="5 6">
    <name type="scientific">Tetranychus urticae</name>
    <name type="common">Two-spotted spider mite</name>
    <dbReference type="NCBI Taxonomy" id="32264"/>
    <lineage>
        <taxon>Eukaryota</taxon>
        <taxon>Metazoa</taxon>
        <taxon>Ecdysozoa</taxon>
        <taxon>Arthropoda</taxon>
        <taxon>Chelicerata</taxon>
        <taxon>Arachnida</taxon>
        <taxon>Acari</taxon>
        <taxon>Acariformes</taxon>
        <taxon>Trombidiformes</taxon>
        <taxon>Prostigmata</taxon>
        <taxon>Eleutherengona</taxon>
        <taxon>Raphignathae</taxon>
        <taxon>Tetranychoidea</taxon>
        <taxon>Tetranychidae</taxon>
        <taxon>Tetranychus</taxon>
    </lineage>
</organism>
<accession>T1KV63</accession>
<keyword evidence="2 4" id="KW-1133">Transmembrane helix</keyword>
<dbReference type="PANTHER" id="PTHR23121:SF9">
    <property type="entry name" value="SODIUM-DEPENDENT GLUCOSE TRANSPORTER 1"/>
    <property type="match status" value="1"/>
</dbReference>
<evidence type="ECO:0000313" key="5">
    <source>
        <dbReference type="EnsemblMetazoa" id="tetur22g02590.1"/>
    </source>
</evidence>
<protein>
    <recommendedName>
        <fullName evidence="7">Major facilitator superfamily (MFS) profile domain-containing protein</fullName>
    </recommendedName>
</protein>
<dbReference type="InterPro" id="IPR036259">
    <property type="entry name" value="MFS_trans_sf"/>
</dbReference>
<feature type="transmembrane region" description="Helical" evidence="4">
    <location>
        <begin position="369"/>
        <end position="393"/>
    </location>
</feature>
<evidence type="ECO:0008006" key="7">
    <source>
        <dbReference type="Google" id="ProtNLM"/>
    </source>
</evidence>
<dbReference type="GO" id="GO:0022857">
    <property type="term" value="F:transmembrane transporter activity"/>
    <property type="evidence" value="ECO:0007669"/>
    <property type="project" value="InterPro"/>
</dbReference>
<evidence type="ECO:0000256" key="4">
    <source>
        <dbReference type="SAM" id="Phobius"/>
    </source>
</evidence>
<dbReference type="EnsemblMetazoa" id="tetur22g02590.1">
    <property type="protein sequence ID" value="tetur22g02590.1"/>
    <property type="gene ID" value="tetur22g02590"/>
</dbReference>